<feature type="domain" description="Ig-like" evidence="3">
    <location>
        <begin position="132"/>
        <end position="218"/>
    </location>
</feature>
<dbReference type="OrthoDB" id="6780341at2759"/>
<evidence type="ECO:0000259" key="3">
    <source>
        <dbReference type="PROSITE" id="PS50835"/>
    </source>
</evidence>
<protein>
    <recommendedName>
        <fullName evidence="3">Ig-like domain-containing protein</fullName>
    </recommendedName>
</protein>
<keyword evidence="2" id="KW-0732">Signal</keyword>
<keyword evidence="1" id="KW-0472">Membrane</keyword>
<keyword evidence="1" id="KW-1133">Transmembrane helix</keyword>
<feature type="signal peptide" evidence="2">
    <location>
        <begin position="1"/>
        <end position="27"/>
    </location>
</feature>
<feature type="transmembrane region" description="Helical" evidence="1">
    <location>
        <begin position="254"/>
        <end position="277"/>
    </location>
</feature>
<keyword evidence="1" id="KW-0812">Transmembrane</keyword>
<dbReference type="Pfam" id="PF24518">
    <property type="entry name" value="Ig_CD22"/>
    <property type="match status" value="1"/>
</dbReference>
<dbReference type="PANTHER" id="PTHR46013">
    <property type="entry name" value="VASCULAR CELL ADHESION MOLECULE 1"/>
    <property type="match status" value="1"/>
</dbReference>
<dbReference type="SUPFAM" id="SSF48726">
    <property type="entry name" value="Immunoglobulin"/>
    <property type="match status" value="2"/>
</dbReference>
<gene>
    <name evidence="4" type="ORF">COCON_G00002840</name>
</gene>
<dbReference type="InterPro" id="IPR003599">
    <property type="entry name" value="Ig_sub"/>
</dbReference>
<evidence type="ECO:0000313" key="5">
    <source>
        <dbReference type="Proteomes" id="UP001152803"/>
    </source>
</evidence>
<evidence type="ECO:0000313" key="4">
    <source>
        <dbReference type="EMBL" id="KAJ8287625.1"/>
    </source>
</evidence>
<evidence type="ECO:0000256" key="2">
    <source>
        <dbReference type="SAM" id="SignalP"/>
    </source>
</evidence>
<keyword evidence="5" id="KW-1185">Reference proteome</keyword>
<dbReference type="InterPro" id="IPR036179">
    <property type="entry name" value="Ig-like_dom_sf"/>
</dbReference>
<sequence length="382" mass="42024">MLLKKSGRLLVVLVVLKFTVDHKGVLGQNGWGVTYAPETICGLNGSSVDMHCNYSYPTSYSVQKTVWFIHQIPHQEPDDLSLDPEYSDRVEYLGDLNNDCTFKIKQLRESDSKTYHFRFLTYNADGKYTGQPGVTLDITALQVIMYPDTVTEGQSVTLNCSTTCNLTGRPAFTWYRDGSPLSFTTQTHQLTASSEDGGRYSCVVKGYEDLPSPAVALSVNYSPKDTSVSNKHGAQNSTGLSVDYAAMGNEDLPYYIIAGTFTAACAAVLIVVAWIVGRRSRSRKEQRSDTEDTVCTVYANVSESAISATAVQETIPEKEEAEYSNVEKPQNQEEVLYSTVQKRPAQCVDEVQYASIQFPQSAAASGSTVPTSEDVIYTTLVK</sequence>
<comment type="caution">
    <text evidence="4">The sequence shown here is derived from an EMBL/GenBank/DDBJ whole genome shotgun (WGS) entry which is preliminary data.</text>
</comment>
<dbReference type="PANTHER" id="PTHR46013:SF4">
    <property type="entry name" value="B-CELL RECEPTOR CD22-RELATED"/>
    <property type="match status" value="1"/>
</dbReference>
<dbReference type="Gene3D" id="2.60.40.10">
    <property type="entry name" value="Immunoglobulins"/>
    <property type="match status" value="2"/>
</dbReference>
<dbReference type="Pfam" id="PF13895">
    <property type="entry name" value="Ig_2"/>
    <property type="match status" value="1"/>
</dbReference>
<accession>A0A9Q1I891</accession>
<dbReference type="InterPro" id="IPR056386">
    <property type="entry name" value="Ig_CD22"/>
</dbReference>
<feature type="chain" id="PRO_5040117472" description="Ig-like domain-containing protein" evidence="2">
    <location>
        <begin position="28"/>
        <end position="382"/>
    </location>
</feature>
<dbReference type="Proteomes" id="UP001152803">
    <property type="component" value="Unassembled WGS sequence"/>
</dbReference>
<dbReference type="AlphaFoldDB" id="A0A9Q1I891"/>
<dbReference type="PROSITE" id="PS50835">
    <property type="entry name" value="IG_LIKE"/>
    <property type="match status" value="1"/>
</dbReference>
<evidence type="ECO:0000256" key="1">
    <source>
        <dbReference type="SAM" id="Phobius"/>
    </source>
</evidence>
<name>A0A9Q1I891_CONCO</name>
<organism evidence="4 5">
    <name type="scientific">Conger conger</name>
    <name type="common">Conger eel</name>
    <name type="synonym">Muraena conger</name>
    <dbReference type="NCBI Taxonomy" id="82655"/>
    <lineage>
        <taxon>Eukaryota</taxon>
        <taxon>Metazoa</taxon>
        <taxon>Chordata</taxon>
        <taxon>Craniata</taxon>
        <taxon>Vertebrata</taxon>
        <taxon>Euteleostomi</taxon>
        <taxon>Actinopterygii</taxon>
        <taxon>Neopterygii</taxon>
        <taxon>Teleostei</taxon>
        <taxon>Anguilliformes</taxon>
        <taxon>Congridae</taxon>
        <taxon>Conger</taxon>
    </lineage>
</organism>
<reference evidence="4" key="1">
    <citation type="journal article" date="2023" name="Science">
        <title>Genome structures resolve the early diversification of teleost fishes.</title>
        <authorList>
            <person name="Parey E."/>
            <person name="Louis A."/>
            <person name="Montfort J."/>
            <person name="Bouchez O."/>
            <person name="Roques C."/>
            <person name="Iampietro C."/>
            <person name="Lluch J."/>
            <person name="Castinel A."/>
            <person name="Donnadieu C."/>
            <person name="Desvignes T."/>
            <person name="Floi Bucao C."/>
            <person name="Jouanno E."/>
            <person name="Wen M."/>
            <person name="Mejri S."/>
            <person name="Dirks R."/>
            <person name="Jansen H."/>
            <person name="Henkel C."/>
            <person name="Chen W.J."/>
            <person name="Zahm M."/>
            <person name="Cabau C."/>
            <person name="Klopp C."/>
            <person name="Thompson A.W."/>
            <person name="Robinson-Rechavi M."/>
            <person name="Braasch I."/>
            <person name="Lecointre G."/>
            <person name="Bobe J."/>
            <person name="Postlethwait J.H."/>
            <person name="Berthelot C."/>
            <person name="Roest Crollius H."/>
            <person name="Guiguen Y."/>
        </authorList>
    </citation>
    <scope>NUCLEOTIDE SEQUENCE</scope>
    <source>
        <strain evidence="4">Concon-B</strain>
    </source>
</reference>
<dbReference type="EMBL" id="JAFJMO010000001">
    <property type="protein sequence ID" value="KAJ8287625.1"/>
    <property type="molecule type" value="Genomic_DNA"/>
</dbReference>
<dbReference type="SMART" id="SM00409">
    <property type="entry name" value="IG"/>
    <property type="match status" value="2"/>
</dbReference>
<dbReference type="InterPro" id="IPR013783">
    <property type="entry name" value="Ig-like_fold"/>
</dbReference>
<dbReference type="InterPro" id="IPR007110">
    <property type="entry name" value="Ig-like_dom"/>
</dbReference>
<proteinExistence type="predicted"/>